<evidence type="ECO:0008006" key="3">
    <source>
        <dbReference type="Google" id="ProtNLM"/>
    </source>
</evidence>
<accession>A0ABC8SU80</accession>
<dbReference type="EMBL" id="CAUOFW020003576">
    <property type="protein sequence ID" value="CAK9160762.1"/>
    <property type="molecule type" value="Genomic_DNA"/>
</dbReference>
<protein>
    <recommendedName>
        <fullName evidence="3">Variable large protein</fullName>
    </recommendedName>
</protein>
<proteinExistence type="predicted"/>
<dbReference type="AlphaFoldDB" id="A0ABC8SU80"/>
<evidence type="ECO:0000313" key="2">
    <source>
        <dbReference type="Proteomes" id="UP001642360"/>
    </source>
</evidence>
<sequence>MISNASITKTFNVAGNDTVKTTALAVRSAGEKAKKVRKAIIPTGNNISDIGGGGNGGSIGGNTRSDAVTTASTTTHLTVKHVTIKIFRFSLTPSEL</sequence>
<organism evidence="1 2">
    <name type="scientific">Ilex paraguariensis</name>
    <name type="common">yerba mate</name>
    <dbReference type="NCBI Taxonomy" id="185542"/>
    <lineage>
        <taxon>Eukaryota</taxon>
        <taxon>Viridiplantae</taxon>
        <taxon>Streptophyta</taxon>
        <taxon>Embryophyta</taxon>
        <taxon>Tracheophyta</taxon>
        <taxon>Spermatophyta</taxon>
        <taxon>Magnoliopsida</taxon>
        <taxon>eudicotyledons</taxon>
        <taxon>Gunneridae</taxon>
        <taxon>Pentapetalae</taxon>
        <taxon>asterids</taxon>
        <taxon>campanulids</taxon>
        <taxon>Aquifoliales</taxon>
        <taxon>Aquifoliaceae</taxon>
        <taxon>Ilex</taxon>
    </lineage>
</organism>
<comment type="caution">
    <text evidence="1">The sequence shown here is derived from an EMBL/GenBank/DDBJ whole genome shotgun (WGS) entry which is preliminary data.</text>
</comment>
<name>A0ABC8SU80_9AQUA</name>
<gene>
    <name evidence="1" type="ORF">ILEXP_LOCUS29543</name>
</gene>
<reference evidence="1 2" key="1">
    <citation type="submission" date="2024-02" db="EMBL/GenBank/DDBJ databases">
        <authorList>
            <person name="Vignale AGUSTIN F."/>
            <person name="Sosa J E."/>
            <person name="Modenutti C."/>
        </authorList>
    </citation>
    <scope>NUCLEOTIDE SEQUENCE [LARGE SCALE GENOMIC DNA]</scope>
</reference>
<evidence type="ECO:0000313" key="1">
    <source>
        <dbReference type="EMBL" id="CAK9160762.1"/>
    </source>
</evidence>
<keyword evidence="2" id="KW-1185">Reference proteome</keyword>
<dbReference type="Proteomes" id="UP001642360">
    <property type="component" value="Unassembled WGS sequence"/>
</dbReference>